<comment type="catalytic activity">
    <reaction evidence="1">
        <text>ATP + protein L-histidine = ADP + protein N-phospho-L-histidine.</text>
        <dbReference type="EC" id="2.7.13.3"/>
    </reaction>
</comment>
<evidence type="ECO:0000256" key="2">
    <source>
        <dbReference type="ARBA" id="ARBA00004370"/>
    </source>
</evidence>
<evidence type="ECO:0000256" key="9">
    <source>
        <dbReference type="ARBA" id="ARBA00023012"/>
    </source>
</evidence>
<dbReference type="InterPro" id="IPR003660">
    <property type="entry name" value="HAMP_dom"/>
</dbReference>
<keyword evidence="5" id="KW-0808">Transferase</keyword>
<dbReference type="InterPro" id="IPR003594">
    <property type="entry name" value="HATPase_dom"/>
</dbReference>
<dbReference type="PANTHER" id="PTHR45436">
    <property type="entry name" value="SENSOR HISTIDINE KINASE YKOH"/>
    <property type="match status" value="1"/>
</dbReference>
<accession>A0A3R9PD12</accession>
<dbReference type="InterPro" id="IPR036097">
    <property type="entry name" value="HisK_dim/P_sf"/>
</dbReference>
<evidence type="ECO:0000256" key="7">
    <source>
        <dbReference type="ARBA" id="ARBA00022777"/>
    </source>
</evidence>
<keyword evidence="6 11" id="KW-0812">Transmembrane</keyword>
<evidence type="ECO:0000256" key="6">
    <source>
        <dbReference type="ARBA" id="ARBA00022692"/>
    </source>
</evidence>
<comment type="caution">
    <text evidence="14">The sequence shown here is derived from an EMBL/GenBank/DDBJ whole genome shotgun (WGS) entry which is preliminary data.</text>
</comment>
<evidence type="ECO:0000259" key="13">
    <source>
        <dbReference type="PROSITE" id="PS50885"/>
    </source>
</evidence>
<dbReference type="Pfam" id="PF00672">
    <property type="entry name" value="HAMP"/>
    <property type="match status" value="1"/>
</dbReference>
<dbReference type="InterPro" id="IPR036890">
    <property type="entry name" value="HATPase_C_sf"/>
</dbReference>
<dbReference type="EMBL" id="RSDW01000001">
    <property type="protein sequence ID" value="RSL18976.1"/>
    <property type="molecule type" value="Genomic_DNA"/>
</dbReference>
<dbReference type="SMART" id="SM00387">
    <property type="entry name" value="HATPase_c"/>
    <property type="match status" value="1"/>
</dbReference>
<dbReference type="OrthoDB" id="112712at2"/>
<dbReference type="InterPro" id="IPR003661">
    <property type="entry name" value="HisK_dim/P_dom"/>
</dbReference>
<sequence>MKRLRPKSVRTRLTLWYVGVLASILAIYIVVVCIFQYTILRTQIYHDMVQDMETVEGLLYFDGQEVLRLRQDYYSHPQSHLLVDRLMEVRELTGNVLYRSDTLNSMPLGSVAPGKDEGATSFDDRTERLADGTWVLIISHRHPVAGRILLIRLGYSLSPLASRLEKFLLSLLLALPPALALAGFAGYRIACRALAPLESMASRAEKITANNLSGRLQIEDEHDELGRMAAVINSLLSRLERSFLQLQRFTADAAHELKTPLASIRVVGEASLRSGQSQEAYRDAVSSMLEETSRLNQTVEGLLMISKAEAGEIQLTVTSFSLRELVEEIIDLLDVVTEERDIAIVQRNPEESETHVTADRTLLRACVLNVLHNAVKFSPANSIIVCSYQPVARNTQRFLRLSILDQGPGIAAIDQNRVFERFFRGGEARSSRGEGVGLGLAIAKLAIETTHGCIYFDAAQSIGALCHIEVPIG</sequence>
<dbReference type="Gene3D" id="3.30.565.10">
    <property type="entry name" value="Histidine kinase-like ATPase, C-terminal domain"/>
    <property type="match status" value="1"/>
</dbReference>
<evidence type="ECO:0000256" key="8">
    <source>
        <dbReference type="ARBA" id="ARBA00022989"/>
    </source>
</evidence>
<evidence type="ECO:0000256" key="1">
    <source>
        <dbReference type="ARBA" id="ARBA00000085"/>
    </source>
</evidence>
<feature type="domain" description="HAMP" evidence="13">
    <location>
        <begin position="191"/>
        <end position="244"/>
    </location>
</feature>
<gene>
    <name evidence="14" type="ORF">EDE15_4586</name>
</gene>
<dbReference type="GO" id="GO:0000155">
    <property type="term" value="F:phosphorelay sensor kinase activity"/>
    <property type="evidence" value="ECO:0007669"/>
    <property type="project" value="InterPro"/>
</dbReference>
<evidence type="ECO:0000313" key="15">
    <source>
        <dbReference type="Proteomes" id="UP000269669"/>
    </source>
</evidence>
<dbReference type="Proteomes" id="UP000269669">
    <property type="component" value="Unassembled WGS sequence"/>
</dbReference>
<dbReference type="SUPFAM" id="SSF55874">
    <property type="entry name" value="ATPase domain of HSP90 chaperone/DNA topoisomerase II/histidine kinase"/>
    <property type="match status" value="1"/>
</dbReference>
<protein>
    <recommendedName>
        <fullName evidence="3">histidine kinase</fullName>
        <ecNumber evidence="3">2.7.13.3</ecNumber>
    </recommendedName>
</protein>
<dbReference type="Gene3D" id="1.10.287.130">
    <property type="match status" value="1"/>
</dbReference>
<evidence type="ECO:0000256" key="5">
    <source>
        <dbReference type="ARBA" id="ARBA00022679"/>
    </source>
</evidence>
<keyword evidence="7 14" id="KW-0418">Kinase</keyword>
<keyword evidence="10 11" id="KW-0472">Membrane</keyword>
<dbReference type="AlphaFoldDB" id="A0A3R9PD12"/>
<evidence type="ECO:0000256" key="4">
    <source>
        <dbReference type="ARBA" id="ARBA00022553"/>
    </source>
</evidence>
<reference evidence="14 15" key="1">
    <citation type="submission" date="2018-12" db="EMBL/GenBank/DDBJ databases">
        <title>Sequencing of bacterial isolates from soil warming experiment in Harvard Forest, Massachusetts, USA.</title>
        <authorList>
            <person name="Deangelis K."/>
        </authorList>
    </citation>
    <scope>NUCLEOTIDE SEQUENCE [LARGE SCALE GENOMIC DNA]</scope>
    <source>
        <strain evidence="14 15">EB153</strain>
    </source>
</reference>
<dbReference type="Gene3D" id="6.10.340.10">
    <property type="match status" value="1"/>
</dbReference>
<dbReference type="InterPro" id="IPR004358">
    <property type="entry name" value="Sig_transdc_His_kin-like_C"/>
</dbReference>
<dbReference type="CDD" id="cd00082">
    <property type="entry name" value="HisKA"/>
    <property type="match status" value="1"/>
</dbReference>
<dbReference type="SUPFAM" id="SSF47384">
    <property type="entry name" value="Homodimeric domain of signal transducing histidine kinase"/>
    <property type="match status" value="1"/>
</dbReference>
<dbReference type="PRINTS" id="PR00344">
    <property type="entry name" value="BCTRLSENSOR"/>
</dbReference>
<evidence type="ECO:0000259" key="12">
    <source>
        <dbReference type="PROSITE" id="PS50109"/>
    </source>
</evidence>
<dbReference type="Pfam" id="PF00512">
    <property type="entry name" value="HisKA"/>
    <property type="match status" value="1"/>
</dbReference>
<keyword evidence="8 11" id="KW-1133">Transmembrane helix</keyword>
<comment type="subcellular location">
    <subcellularLocation>
        <location evidence="2">Membrane</location>
    </subcellularLocation>
</comment>
<proteinExistence type="predicted"/>
<name>A0A3R9PD12_9BACT</name>
<organism evidence="14 15">
    <name type="scientific">Edaphobacter aggregans</name>
    <dbReference type="NCBI Taxonomy" id="570835"/>
    <lineage>
        <taxon>Bacteria</taxon>
        <taxon>Pseudomonadati</taxon>
        <taxon>Acidobacteriota</taxon>
        <taxon>Terriglobia</taxon>
        <taxon>Terriglobales</taxon>
        <taxon>Acidobacteriaceae</taxon>
        <taxon>Edaphobacter</taxon>
    </lineage>
</organism>
<dbReference type="InterPro" id="IPR050428">
    <property type="entry name" value="TCS_sensor_his_kinase"/>
</dbReference>
<feature type="domain" description="Histidine kinase" evidence="12">
    <location>
        <begin position="252"/>
        <end position="473"/>
    </location>
</feature>
<keyword evidence="15" id="KW-1185">Reference proteome</keyword>
<dbReference type="SMART" id="SM00388">
    <property type="entry name" value="HisKA"/>
    <property type="match status" value="1"/>
</dbReference>
<dbReference type="CDD" id="cd06225">
    <property type="entry name" value="HAMP"/>
    <property type="match status" value="1"/>
</dbReference>
<evidence type="ECO:0000256" key="11">
    <source>
        <dbReference type="SAM" id="Phobius"/>
    </source>
</evidence>
<dbReference type="InterPro" id="IPR005467">
    <property type="entry name" value="His_kinase_dom"/>
</dbReference>
<evidence type="ECO:0000256" key="10">
    <source>
        <dbReference type="ARBA" id="ARBA00023136"/>
    </source>
</evidence>
<keyword evidence="9" id="KW-0902">Two-component regulatory system</keyword>
<feature type="transmembrane region" description="Helical" evidence="11">
    <location>
        <begin position="15"/>
        <end position="40"/>
    </location>
</feature>
<dbReference type="PROSITE" id="PS50885">
    <property type="entry name" value="HAMP"/>
    <property type="match status" value="1"/>
</dbReference>
<evidence type="ECO:0000256" key="3">
    <source>
        <dbReference type="ARBA" id="ARBA00012438"/>
    </source>
</evidence>
<evidence type="ECO:0000313" key="14">
    <source>
        <dbReference type="EMBL" id="RSL18976.1"/>
    </source>
</evidence>
<dbReference type="RefSeq" id="WP_125487246.1">
    <property type="nucleotide sequence ID" value="NZ_RSDW01000001.1"/>
</dbReference>
<dbReference type="SMART" id="SM00304">
    <property type="entry name" value="HAMP"/>
    <property type="match status" value="1"/>
</dbReference>
<dbReference type="Pfam" id="PF02518">
    <property type="entry name" value="HATPase_c"/>
    <property type="match status" value="1"/>
</dbReference>
<dbReference type="PANTHER" id="PTHR45436:SF5">
    <property type="entry name" value="SENSOR HISTIDINE KINASE TRCS"/>
    <property type="match status" value="1"/>
</dbReference>
<dbReference type="GO" id="GO:0005886">
    <property type="term" value="C:plasma membrane"/>
    <property type="evidence" value="ECO:0007669"/>
    <property type="project" value="TreeGrafter"/>
</dbReference>
<keyword evidence="4" id="KW-0597">Phosphoprotein</keyword>
<dbReference type="SUPFAM" id="SSF158472">
    <property type="entry name" value="HAMP domain-like"/>
    <property type="match status" value="1"/>
</dbReference>
<dbReference type="EC" id="2.7.13.3" evidence="3"/>
<dbReference type="PROSITE" id="PS50109">
    <property type="entry name" value="HIS_KIN"/>
    <property type="match status" value="1"/>
</dbReference>